<dbReference type="FunFam" id="2.40.70.10:FF:000060">
    <property type="entry name" value="Aspartic-type endopeptidase ctsD"/>
    <property type="match status" value="1"/>
</dbReference>
<dbReference type="PROSITE" id="PS51767">
    <property type="entry name" value="PEPTIDASE_A1"/>
    <property type="match status" value="1"/>
</dbReference>
<dbReference type="GO" id="GO:0004190">
    <property type="term" value="F:aspartic-type endopeptidase activity"/>
    <property type="evidence" value="ECO:0007669"/>
    <property type="project" value="UniProtKB-KW"/>
</dbReference>
<reference evidence="20" key="1">
    <citation type="submission" date="2017-02" db="EMBL/GenBank/DDBJ databases">
        <authorList>
            <person name="Tafer H."/>
            <person name="Lopandic K."/>
        </authorList>
    </citation>
    <scope>NUCLEOTIDE SEQUENCE [LARGE SCALE GENOMIC DNA]</scope>
    <source>
        <strain evidence="20">CBS 366.77</strain>
    </source>
</reference>
<keyword evidence="4" id="KW-0336">GPI-anchor</keyword>
<dbReference type="EMBL" id="MVGC01000338">
    <property type="protein sequence ID" value="RJE20107.1"/>
    <property type="molecule type" value="Genomic_DNA"/>
</dbReference>
<feature type="compositionally biased region" description="Basic and acidic residues" evidence="16">
    <location>
        <begin position="387"/>
        <end position="396"/>
    </location>
</feature>
<evidence type="ECO:0000256" key="11">
    <source>
        <dbReference type="ARBA" id="ARBA00023180"/>
    </source>
</evidence>
<keyword evidence="5 15" id="KW-0645">Protease</keyword>
<comment type="caution">
    <text evidence="19">The sequence shown here is derived from an EMBL/GenBank/DDBJ whole genome shotgun (WGS) entry which is preliminary data.</text>
</comment>
<dbReference type="AlphaFoldDB" id="A0A3A2ZFJ3"/>
<feature type="signal peptide" evidence="17">
    <location>
        <begin position="1"/>
        <end position="20"/>
    </location>
</feature>
<dbReference type="GO" id="GO:0006508">
    <property type="term" value="P:proteolysis"/>
    <property type="evidence" value="ECO:0007669"/>
    <property type="project" value="UniProtKB-KW"/>
</dbReference>
<feature type="domain" description="Peptidase A1" evidence="18">
    <location>
        <begin position="77"/>
        <end position="383"/>
    </location>
</feature>
<evidence type="ECO:0000256" key="16">
    <source>
        <dbReference type="SAM" id="MobiDB-lite"/>
    </source>
</evidence>
<keyword evidence="8 15" id="KW-0378">Hydrolase</keyword>
<evidence type="ECO:0000256" key="10">
    <source>
        <dbReference type="ARBA" id="ARBA00023136"/>
    </source>
</evidence>
<evidence type="ECO:0000256" key="17">
    <source>
        <dbReference type="SAM" id="SignalP"/>
    </source>
</evidence>
<evidence type="ECO:0000256" key="3">
    <source>
        <dbReference type="ARBA" id="ARBA00022475"/>
    </source>
</evidence>
<keyword evidence="10" id="KW-0472">Membrane</keyword>
<evidence type="ECO:0000256" key="12">
    <source>
        <dbReference type="ARBA" id="ARBA00023288"/>
    </source>
</evidence>
<dbReference type="GO" id="GO:0005886">
    <property type="term" value="C:plasma membrane"/>
    <property type="evidence" value="ECO:0007669"/>
    <property type="project" value="UniProtKB-SubCell"/>
</dbReference>
<dbReference type="InterPro" id="IPR001461">
    <property type="entry name" value="Aspartic_peptidase_A1"/>
</dbReference>
<evidence type="ECO:0000256" key="13">
    <source>
        <dbReference type="PIRSR" id="PIRSR601461-1"/>
    </source>
</evidence>
<keyword evidence="9" id="KW-0843">Virulence</keyword>
<evidence type="ECO:0000256" key="8">
    <source>
        <dbReference type="ARBA" id="ARBA00022801"/>
    </source>
</evidence>
<evidence type="ECO:0000256" key="5">
    <source>
        <dbReference type="ARBA" id="ARBA00022670"/>
    </source>
</evidence>
<keyword evidence="12" id="KW-0449">Lipoprotein</keyword>
<evidence type="ECO:0000256" key="4">
    <source>
        <dbReference type="ARBA" id="ARBA00022622"/>
    </source>
</evidence>
<dbReference type="InterPro" id="IPR033121">
    <property type="entry name" value="PEPTIDASE_A1"/>
</dbReference>
<dbReference type="Pfam" id="PF00026">
    <property type="entry name" value="Asp"/>
    <property type="match status" value="1"/>
</dbReference>
<accession>A0A3A2ZFJ3</accession>
<evidence type="ECO:0000313" key="20">
    <source>
        <dbReference type="Proteomes" id="UP000266188"/>
    </source>
</evidence>
<dbReference type="InterPro" id="IPR001969">
    <property type="entry name" value="Aspartic_peptidase_AS"/>
</dbReference>
<feature type="disulfide bond" evidence="14">
    <location>
        <begin position="108"/>
        <end position="113"/>
    </location>
</feature>
<comment type="subcellular location">
    <subcellularLocation>
        <location evidence="1">Cell membrane</location>
        <topology evidence="1">Lipid-anchor</topology>
        <topology evidence="1">GPI-anchor</topology>
    </subcellularLocation>
</comment>
<feature type="chain" id="PRO_5017384974" evidence="17">
    <location>
        <begin position="21"/>
        <end position="464"/>
    </location>
</feature>
<dbReference type="PANTHER" id="PTHR47966:SF75">
    <property type="entry name" value="ENDOPEPTIDASE (CTSD), PUTATIVE (AFU_ORTHOLOGUE AFUA_4G07040)-RELATED"/>
    <property type="match status" value="1"/>
</dbReference>
<protein>
    <submittedName>
        <fullName evidence="19">Aspartic-type endopeptidase CTSD</fullName>
    </submittedName>
</protein>
<dbReference type="GO" id="GO:0098552">
    <property type="term" value="C:side of membrane"/>
    <property type="evidence" value="ECO:0007669"/>
    <property type="project" value="UniProtKB-KW"/>
</dbReference>
<dbReference type="InterPro" id="IPR034164">
    <property type="entry name" value="Pepsin-like_dom"/>
</dbReference>
<evidence type="ECO:0000256" key="7">
    <source>
        <dbReference type="ARBA" id="ARBA00022750"/>
    </source>
</evidence>
<dbReference type="SUPFAM" id="SSF50630">
    <property type="entry name" value="Acid proteases"/>
    <property type="match status" value="1"/>
</dbReference>
<evidence type="ECO:0000256" key="2">
    <source>
        <dbReference type="ARBA" id="ARBA00007447"/>
    </source>
</evidence>
<keyword evidence="11" id="KW-0325">Glycoprotein</keyword>
<keyword evidence="14" id="KW-1015">Disulfide bond</keyword>
<gene>
    <name evidence="19" type="ORF">PHISCL_07559</name>
</gene>
<evidence type="ECO:0000256" key="9">
    <source>
        <dbReference type="ARBA" id="ARBA00023026"/>
    </source>
</evidence>
<organism evidence="19 20">
    <name type="scientific">Aspergillus sclerotialis</name>
    <dbReference type="NCBI Taxonomy" id="2070753"/>
    <lineage>
        <taxon>Eukaryota</taxon>
        <taxon>Fungi</taxon>
        <taxon>Dikarya</taxon>
        <taxon>Ascomycota</taxon>
        <taxon>Pezizomycotina</taxon>
        <taxon>Eurotiomycetes</taxon>
        <taxon>Eurotiomycetidae</taxon>
        <taxon>Eurotiales</taxon>
        <taxon>Aspergillaceae</taxon>
        <taxon>Aspergillus</taxon>
        <taxon>Aspergillus subgen. Polypaecilum</taxon>
    </lineage>
</organism>
<feature type="active site" evidence="13">
    <location>
        <position position="278"/>
    </location>
</feature>
<dbReference type="FunFam" id="2.40.70.10:FF:000085">
    <property type="entry name" value="Aspartic-type endopeptidase (CtsD), putative"/>
    <property type="match status" value="1"/>
</dbReference>
<evidence type="ECO:0000259" key="18">
    <source>
        <dbReference type="PROSITE" id="PS51767"/>
    </source>
</evidence>
<evidence type="ECO:0000256" key="15">
    <source>
        <dbReference type="RuleBase" id="RU000454"/>
    </source>
</evidence>
<dbReference type="PANTHER" id="PTHR47966">
    <property type="entry name" value="BETA-SITE APP-CLEAVING ENZYME, ISOFORM A-RELATED"/>
    <property type="match status" value="1"/>
</dbReference>
<dbReference type="Proteomes" id="UP000266188">
    <property type="component" value="Unassembled WGS sequence"/>
</dbReference>
<evidence type="ECO:0000313" key="19">
    <source>
        <dbReference type="EMBL" id="RJE20107.1"/>
    </source>
</evidence>
<dbReference type="OrthoDB" id="28208at2759"/>
<feature type="region of interest" description="Disordered" evidence="16">
    <location>
        <begin position="384"/>
        <end position="434"/>
    </location>
</feature>
<dbReference type="CDD" id="cd05471">
    <property type="entry name" value="pepsin_like"/>
    <property type="match status" value="1"/>
</dbReference>
<dbReference type="Gene3D" id="2.40.70.10">
    <property type="entry name" value="Acid Proteases"/>
    <property type="match status" value="2"/>
</dbReference>
<dbReference type="PROSITE" id="PS00141">
    <property type="entry name" value="ASP_PROTEASE"/>
    <property type="match status" value="1"/>
</dbReference>
<sequence length="464" mass="48869">MRLSPCLLLIAACLSSGVSAFYPYSFDADESPDAASINLEVTKVPTRRDNNYKVMTADKPSMSNSAALDQDGRDFSYFSTVKVGSEGQEMWMLLDTGGTNTWLFGSDCSSDTCKNHRTFDYSASDSFEKSTKDLDVSYGSGTVSGSLGTDTLSIAGLDVKMTFGLASKASNELSSYPMDGILGLSRSNDSGYDTPTFMDAVAKDNILDSNLVSFSISRASDGGKDGQVTFGDVDKTKFSGEITYTDTVGDGDRWSIPLDDVSINGTPCNFTGKSAVIDTGTSYILVPPKDAKAIHALIPGATSSGASSFALPCDSNVTIRFSFSDVEYTISPKDYIAQNSGSKCMSAIVGRQLFGEDEWLVGDAFLKNVYTVFDYDENRVGFASRSDSPDAVDKSENSTTSPTSSTSPTSASGTASTSTDCGSSTSSGADSQATTGSSAGNGIFGLIPSLYWPAVAVILSILFV</sequence>
<feature type="compositionally biased region" description="Low complexity" evidence="16">
    <location>
        <begin position="398"/>
        <end position="434"/>
    </location>
</feature>
<comment type="similarity">
    <text evidence="2 15">Belongs to the peptidase A1 family.</text>
</comment>
<feature type="active site" evidence="13">
    <location>
        <position position="95"/>
    </location>
</feature>
<dbReference type="PRINTS" id="PR00792">
    <property type="entry name" value="PEPSIN"/>
</dbReference>
<dbReference type="InterPro" id="IPR021109">
    <property type="entry name" value="Peptidase_aspartic_dom_sf"/>
</dbReference>
<dbReference type="STRING" id="2070753.A0A3A2ZFJ3"/>
<evidence type="ECO:0000256" key="14">
    <source>
        <dbReference type="PIRSR" id="PIRSR601461-2"/>
    </source>
</evidence>
<name>A0A3A2ZFJ3_9EURO</name>
<evidence type="ECO:0000256" key="6">
    <source>
        <dbReference type="ARBA" id="ARBA00022729"/>
    </source>
</evidence>
<proteinExistence type="inferred from homology"/>
<evidence type="ECO:0000256" key="1">
    <source>
        <dbReference type="ARBA" id="ARBA00004609"/>
    </source>
</evidence>
<keyword evidence="6 17" id="KW-0732">Signal</keyword>
<keyword evidence="20" id="KW-1185">Reference proteome</keyword>
<keyword evidence="7 15" id="KW-0064">Aspartyl protease</keyword>
<keyword evidence="3" id="KW-1003">Cell membrane</keyword>